<dbReference type="InterPro" id="IPR024719">
    <property type="entry name" value="HpaB/PvcC/4-BUDH_C"/>
</dbReference>
<sequence length="169" mass="19037">GESSARHSEKSPSGTQIPDEILTNAGRRLAGENIYEEFKILADISGGLIATLPFEGSFFSEEVGDLAMKYLKRNPRVKPENIYRCFKGIENLVVSDLAGVLQVAGVHGGGSPQMETITMMLRYDTEKLKNISKYLFGIKSKIHRYERPTVTPRKQLEKFRKAMQRKKKS</sequence>
<comment type="caution">
    <text evidence="2">The sequence shown here is derived from an EMBL/GenBank/DDBJ whole genome shotgun (WGS) entry which is preliminary data.</text>
</comment>
<reference evidence="2" key="1">
    <citation type="journal article" date="2015" name="Nature">
        <title>Complex archaea that bridge the gap between prokaryotes and eukaryotes.</title>
        <authorList>
            <person name="Spang A."/>
            <person name="Saw J.H."/>
            <person name="Jorgensen S.L."/>
            <person name="Zaremba-Niedzwiedzka K."/>
            <person name="Martijn J."/>
            <person name="Lind A.E."/>
            <person name="van Eijk R."/>
            <person name="Schleper C."/>
            <person name="Guy L."/>
            <person name="Ettema T.J."/>
        </authorList>
    </citation>
    <scope>NUCLEOTIDE SEQUENCE</scope>
</reference>
<evidence type="ECO:0000313" key="2">
    <source>
        <dbReference type="EMBL" id="KKM83942.1"/>
    </source>
</evidence>
<organism evidence="2">
    <name type="scientific">marine sediment metagenome</name>
    <dbReference type="NCBI Taxonomy" id="412755"/>
    <lineage>
        <taxon>unclassified sequences</taxon>
        <taxon>metagenomes</taxon>
        <taxon>ecological metagenomes</taxon>
    </lineage>
</organism>
<gene>
    <name evidence="2" type="ORF">LCGC14_1304270</name>
</gene>
<dbReference type="EMBL" id="LAZR01007641">
    <property type="protein sequence ID" value="KKM83942.1"/>
    <property type="molecule type" value="Genomic_DNA"/>
</dbReference>
<name>A0A0F9NRR5_9ZZZZ</name>
<feature type="non-terminal residue" evidence="2">
    <location>
        <position position="1"/>
    </location>
</feature>
<dbReference type="Gene3D" id="1.20.140.10">
    <property type="entry name" value="Butyryl-CoA Dehydrogenase, subunit A, domain 3"/>
    <property type="match status" value="1"/>
</dbReference>
<accession>A0A0F9NRR5</accession>
<proteinExistence type="predicted"/>
<dbReference type="SUPFAM" id="SSF47203">
    <property type="entry name" value="Acyl-CoA dehydrogenase C-terminal domain-like"/>
    <property type="match status" value="1"/>
</dbReference>
<dbReference type="AlphaFoldDB" id="A0A0F9NRR5"/>
<feature type="domain" description="HpaB/PvcC/4-BUDH C-terminal" evidence="1">
    <location>
        <begin position="3"/>
        <end position="135"/>
    </location>
</feature>
<dbReference type="GO" id="GO:0016627">
    <property type="term" value="F:oxidoreductase activity, acting on the CH-CH group of donors"/>
    <property type="evidence" value="ECO:0007669"/>
    <property type="project" value="InterPro"/>
</dbReference>
<protein>
    <recommendedName>
        <fullName evidence="1">HpaB/PvcC/4-BUDH C-terminal domain-containing protein</fullName>
    </recommendedName>
</protein>
<dbReference type="PANTHER" id="PTHR36117:SF3">
    <property type="entry name" value="4-HYDROXYPHENYLACETATE 3-MONOOXYGENASE-RELATED"/>
    <property type="match status" value="1"/>
</dbReference>
<dbReference type="InterPro" id="IPR036250">
    <property type="entry name" value="AcylCo_DH-like_C"/>
</dbReference>
<dbReference type="PANTHER" id="PTHR36117">
    <property type="entry name" value="4-HYDROXYPHENYLACETATE 3-MONOOXYGENASE-RELATED"/>
    <property type="match status" value="1"/>
</dbReference>
<dbReference type="Pfam" id="PF03241">
    <property type="entry name" value="HpaB"/>
    <property type="match status" value="1"/>
</dbReference>
<dbReference type="InterPro" id="IPR004925">
    <property type="entry name" value="HpaB/PvcC/4-BUDH"/>
</dbReference>
<evidence type="ECO:0000259" key="1">
    <source>
        <dbReference type="Pfam" id="PF03241"/>
    </source>
</evidence>